<evidence type="ECO:0000313" key="3">
    <source>
        <dbReference type="Proteomes" id="UP000314294"/>
    </source>
</evidence>
<organism evidence="2 3">
    <name type="scientific">Liparis tanakae</name>
    <name type="common">Tanaka's snailfish</name>
    <dbReference type="NCBI Taxonomy" id="230148"/>
    <lineage>
        <taxon>Eukaryota</taxon>
        <taxon>Metazoa</taxon>
        <taxon>Chordata</taxon>
        <taxon>Craniata</taxon>
        <taxon>Vertebrata</taxon>
        <taxon>Euteleostomi</taxon>
        <taxon>Actinopterygii</taxon>
        <taxon>Neopterygii</taxon>
        <taxon>Teleostei</taxon>
        <taxon>Neoteleostei</taxon>
        <taxon>Acanthomorphata</taxon>
        <taxon>Eupercaria</taxon>
        <taxon>Perciformes</taxon>
        <taxon>Cottioidei</taxon>
        <taxon>Cottales</taxon>
        <taxon>Liparidae</taxon>
        <taxon>Liparis</taxon>
    </lineage>
</organism>
<feature type="region of interest" description="Disordered" evidence="1">
    <location>
        <begin position="23"/>
        <end position="47"/>
    </location>
</feature>
<dbReference type="EMBL" id="SRLO01000479">
    <property type="protein sequence ID" value="TNN54605.1"/>
    <property type="molecule type" value="Genomic_DNA"/>
</dbReference>
<proteinExistence type="predicted"/>
<gene>
    <name evidence="2" type="ORF">EYF80_035167</name>
</gene>
<protein>
    <submittedName>
        <fullName evidence="2">Uncharacterized protein</fullName>
    </submittedName>
</protein>
<evidence type="ECO:0000313" key="2">
    <source>
        <dbReference type="EMBL" id="TNN54605.1"/>
    </source>
</evidence>
<keyword evidence="3" id="KW-1185">Reference proteome</keyword>
<evidence type="ECO:0000256" key="1">
    <source>
        <dbReference type="SAM" id="MobiDB-lite"/>
    </source>
</evidence>
<dbReference type="AlphaFoldDB" id="A0A4Z2GN11"/>
<comment type="caution">
    <text evidence="2">The sequence shown here is derived from an EMBL/GenBank/DDBJ whole genome shotgun (WGS) entry which is preliminary data.</text>
</comment>
<reference evidence="2 3" key="1">
    <citation type="submission" date="2019-03" db="EMBL/GenBank/DDBJ databases">
        <title>First draft genome of Liparis tanakae, snailfish: a comprehensive survey of snailfish specific genes.</title>
        <authorList>
            <person name="Kim W."/>
            <person name="Song I."/>
            <person name="Jeong J.-H."/>
            <person name="Kim D."/>
            <person name="Kim S."/>
            <person name="Ryu S."/>
            <person name="Song J.Y."/>
            <person name="Lee S.K."/>
        </authorList>
    </citation>
    <scope>NUCLEOTIDE SEQUENCE [LARGE SCALE GENOMIC DNA]</scope>
    <source>
        <tissue evidence="2">Muscle</tissue>
    </source>
</reference>
<dbReference type="Proteomes" id="UP000314294">
    <property type="component" value="Unassembled WGS sequence"/>
</dbReference>
<name>A0A4Z2GN11_9TELE</name>
<sequence>MKCHREPEGESGVVVYNWRREGASVRRRTRVSHSDPRDGSHQPPVCGFVSDTGKGLLQLLPRRHPSQSHPKVSEESKAAALLAAGVSSLVFSKPGSSWQKAEGESVTADLVTPDKLCLHGKKRQEVVPAVPNSVIGWMMQENRMPQFGEAKFEVPETPPPGQTRDVLQHGRAAVRMPCMKRRVRNLTTKAVERKENMFRINRAGNTCRSQVLTELMTSGGGPRAVRCLTRFNSLL</sequence>
<accession>A0A4Z2GN11</accession>